<proteinExistence type="predicted"/>
<dbReference type="EMBL" id="FMIA01000002">
    <property type="protein sequence ID" value="SCL47997.1"/>
    <property type="molecule type" value="Genomic_DNA"/>
</dbReference>
<gene>
    <name evidence="1" type="ORF">GA0070617_0744</name>
</gene>
<dbReference type="Proteomes" id="UP000198937">
    <property type="component" value="Unassembled WGS sequence"/>
</dbReference>
<dbReference type="OrthoDB" id="3387266at2"/>
<keyword evidence="2" id="KW-1185">Reference proteome</keyword>
<evidence type="ECO:0000313" key="2">
    <source>
        <dbReference type="Proteomes" id="UP000198937"/>
    </source>
</evidence>
<dbReference type="STRING" id="683228.GA0070617_0744"/>
<evidence type="ECO:0000313" key="1">
    <source>
        <dbReference type="EMBL" id="SCL47997.1"/>
    </source>
</evidence>
<organism evidence="1 2">
    <name type="scientific">Micromonospora yangpuensis</name>
    <dbReference type="NCBI Taxonomy" id="683228"/>
    <lineage>
        <taxon>Bacteria</taxon>
        <taxon>Bacillati</taxon>
        <taxon>Actinomycetota</taxon>
        <taxon>Actinomycetes</taxon>
        <taxon>Micromonosporales</taxon>
        <taxon>Micromonosporaceae</taxon>
        <taxon>Micromonospora</taxon>
    </lineage>
</organism>
<dbReference type="RefSeq" id="WP_139135565.1">
    <property type="nucleotide sequence ID" value="NZ_BMMJ01000006.1"/>
</dbReference>
<name>A0A1C6U1W8_9ACTN</name>
<reference evidence="2" key="1">
    <citation type="submission" date="2016-06" db="EMBL/GenBank/DDBJ databases">
        <authorList>
            <person name="Varghese N."/>
            <person name="Submissions Spin"/>
        </authorList>
    </citation>
    <scope>NUCLEOTIDE SEQUENCE [LARGE SCALE GENOMIC DNA]</scope>
    <source>
        <strain evidence="2">DSM 45577</strain>
    </source>
</reference>
<dbReference type="AlphaFoldDB" id="A0A1C6U1W8"/>
<sequence>MSAEPGVTDGAAERVRAVLAELPPVEVASVPEVLVLDGDEGPIGWAVVLPEGDIWIIRDSPRVLTHCSDVSVLVSFWAAVFDCEVGRPTVRR</sequence>
<protein>
    <submittedName>
        <fullName evidence="1">Uncharacterized protein</fullName>
    </submittedName>
</protein>
<accession>A0A1C6U1W8</accession>